<protein>
    <submittedName>
        <fullName evidence="3">Class I SAM-dependent methyltransferase</fullName>
    </submittedName>
</protein>
<dbReference type="OrthoDB" id="9794208at2"/>
<gene>
    <name evidence="3" type="ORF">EKE94_00155</name>
</gene>
<comment type="caution">
    <text evidence="3">The sequence shown here is derived from an EMBL/GenBank/DDBJ whole genome shotgun (WGS) entry which is preliminary data.</text>
</comment>
<dbReference type="RefSeq" id="WP_127904587.1">
    <property type="nucleotide sequence ID" value="NZ_RQXX01000001.1"/>
</dbReference>
<dbReference type="Proteomes" id="UP000285908">
    <property type="component" value="Unassembled WGS sequence"/>
</dbReference>
<dbReference type="EMBL" id="RQXX01000001">
    <property type="protein sequence ID" value="RVV99146.1"/>
    <property type="molecule type" value="Genomic_DNA"/>
</dbReference>
<dbReference type="AlphaFoldDB" id="A0A438AKL9"/>
<evidence type="ECO:0000256" key="1">
    <source>
        <dbReference type="ARBA" id="ARBA00022603"/>
    </source>
</evidence>
<dbReference type="PANTHER" id="PTHR12049">
    <property type="entry name" value="PROTEIN ARGININE METHYLTRANSFERASE NDUFAF7, MITOCHONDRIAL"/>
    <property type="match status" value="1"/>
</dbReference>
<dbReference type="SUPFAM" id="SSF53335">
    <property type="entry name" value="S-adenosyl-L-methionine-dependent methyltransferases"/>
    <property type="match status" value="1"/>
</dbReference>
<evidence type="ECO:0000313" key="3">
    <source>
        <dbReference type="EMBL" id="RVV99146.1"/>
    </source>
</evidence>
<dbReference type="InterPro" id="IPR029063">
    <property type="entry name" value="SAM-dependent_MTases_sf"/>
</dbReference>
<dbReference type="Gene3D" id="3.40.50.12710">
    <property type="match status" value="1"/>
</dbReference>
<sequence length="369" mass="38924">MSGPHETAAARRTPAAHWILRQIRALGPMTVGDYMAACLTHPEFGYYAVRTPLGREGDFITAPEISQMFGELLGLSLAQAWLDQGAPAPFCLAELGPGRGTLMADLLRATRQVPGFHDAMRLTLMDSSGPLRADQARALAPHAPAWIDGLSELPEMPLFLVANEFFDCLPVRQFLRAGDGWRERMVTAQGDAGSSALAFALSPEDRFAALEPLRAVTPEGEMVEYSAPSEATAATLGAHVARYGGAALIVDYGAAQSRGDTLQAVSGHRRAGPLDAPGETDLTAHVAFGPLAAAAHPAGATGPVPQGVFLERLGITARAQALAQGMTGAAFDTHVAAHRRLTHPEEMGNLFQVMAIHPKDAPPPPGLAE</sequence>
<dbReference type="InterPro" id="IPR003788">
    <property type="entry name" value="NDUFAF7"/>
</dbReference>
<evidence type="ECO:0000256" key="2">
    <source>
        <dbReference type="ARBA" id="ARBA00022679"/>
    </source>
</evidence>
<organism evidence="3 4">
    <name type="scientific">Mesobaculum littorinae</name>
    <dbReference type="NCBI Taxonomy" id="2486419"/>
    <lineage>
        <taxon>Bacteria</taxon>
        <taxon>Pseudomonadati</taxon>
        <taxon>Pseudomonadota</taxon>
        <taxon>Alphaproteobacteria</taxon>
        <taxon>Rhodobacterales</taxon>
        <taxon>Roseobacteraceae</taxon>
        <taxon>Mesobaculum</taxon>
    </lineage>
</organism>
<dbReference type="Pfam" id="PF02636">
    <property type="entry name" value="Methyltransf_28"/>
    <property type="match status" value="1"/>
</dbReference>
<dbReference type="GO" id="GO:0032259">
    <property type="term" value="P:methylation"/>
    <property type="evidence" value="ECO:0007669"/>
    <property type="project" value="UniProtKB-KW"/>
</dbReference>
<dbReference type="GO" id="GO:0035243">
    <property type="term" value="F:protein-arginine omega-N symmetric methyltransferase activity"/>
    <property type="evidence" value="ECO:0007669"/>
    <property type="project" value="TreeGrafter"/>
</dbReference>
<name>A0A438AKL9_9RHOB</name>
<keyword evidence="2 3" id="KW-0808">Transferase</keyword>
<reference evidence="3 4" key="1">
    <citation type="submission" date="2018-11" db="EMBL/GenBank/DDBJ databases">
        <title>Mesobaculum littorinae gen. nov., sp. nov., isolated from Littorina scabra that represents a novel genus of the order Rhodobacteraceae.</title>
        <authorList>
            <person name="Li F."/>
        </authorList>
    </citation>
    <scope>NUCLEOTIDE SEQUENCE [LARGE SCALE GENOMIC DNA]</scope>
    <source>
        <strain evidence="3 4">M0103</strain>
    </source>
</reference>
<evidence type="ECO:0000313" key="4">
    <source>
        <dbReference type="Proteomes" id="UP000285908"/>
    </source>
</evidence>
<dbReference type="PANTHER" id="PTHR12049:SF7">
    <property type="entry name" value="PROTEIN ARGININE METHYLTRANSFERASE NDUFAF7, MITOCHONDRIAL"/>
    <property type="match status" value="1"/>
</dbReference>
<dbReference type="InterPro" id="IPR038375">
    <property type="entry name" value="NDUFAF7_sf"/>
</dbReference>
<keyword evidence="1 3" id="KW-0489">Methyltransferase</keyword>
<accession>A0A438AKL9</accession>
<proteinExistence type="predicted"/>
<keyword evidence="4" id="KW-1185">Reference proteome</keyword>